<protein>
    <submittedName>
        <fullName evidence="3">Uncaracterized surface protein containing fasciclin (FAS1) repeats</fullName>
    </submittedName>
</protein>
<dbReference type="InterPro" id="IPR050904">
    <property type="entry name" value="Adhesion/Biosynth-related"/>
</dbReference>
<dbReference type="RefSeq" id="WP_092466527.1">
    <property type="nucleotide sequence ID" value="NZ_FNCZ01000001.1"/>
</dbReference>
<reference evidence="4" key="1">
    <citation type="submission" date="2016-10" db="EMBL/GenBank/DDBJ databases">
        <authorList>
            <person name="Varghese N."/>
            <person name="Submissions S."/>
        </authorList>
    </citation>
    <scope>NUCLEOTIDE SEQUENCE [LARGE SCALE GENOMIC DNA]</scope>
    <source>
        <strain evidence="4">DSM 15363</strain>
    </source>
</reference>
<dbReference type="InterPro" id="IPR000782">
    <property type="entry name" value="FAS1_domain"/>
</dbReference>
<accession>A0A1G7YMT9</accession>
<keyword evidence="4" id="KW-1185">Reference proteome</keyword>
<proteinExistence type="predicted"/>
<feature type="domain" description="FAS1" evidence="2">
    <location>
        <begin position="66"/>
        <end position="210"/>
    </location>
</feature>
<evidence type="ECO:0000313" key="4">
    <source>
        <dbReference type="Proteomes" id="UP000199492"/>
    </source>
</evidence>
<keyword evidence="1" id="KW-0175">Coiled coil</keyword>
<dbReference type="FunFam" id="2.30.180.10:FF:000032">
    <property type="entry name" value="Fasciclin domain-containing protein, putative"/>
    <property type="match status" value="1"/>
</dbReference>
<dbReference type="PANTHER" id="PTHR10900:SF77">
    <property type="entry name" value="FI19380P1"/>
    <property type="match status" value="1"/>
</dbReference>
<sequence>MKLKKNRILGTVTLMLFVVLTACNDGKKEAEEMKLEAEKTEMEANQQREMEMKKMEEEEKKAMAMETSIAGKAMSNGDLSTLVAALKAADLATMLSEPGNYTVFAPSNQAFSKLPEGTIDNLMKPENKVGLQNVLKYHVVSGKITSDKLMEAIKGGKGKYTFKTVGGEELTAMMDGDQYVIQDSRGKKSQVVQGNVDASNGIVYIINDVLMAKK</sequence>
<dbReference type="EMBL" id="FNCZ01000001">
    <property type="protein sequence ID" value="SDG97704.1"/>
    <property type="molecule type" value="Genomic_DNA"/>
</dbReference>
<dbReference type="Proteomes" id="UP000199492">
    <property type="component" value="Unassembled WGS sequence"/>
</dbReference>
<dbReference type="SMART" id="SM00554">
    <property type="entry name" value="FAS1"/>
    <property type="match status" value="1"/>
</dbReference>
<dbReference type="Pfam" id="PF02469">
    <property type="entry name" value="Fasciclin"/>
    <property type="match status" value="1"/>
</dbReference>
<evidence type="ECO:0000259" key="2">
    <source>
        <dbReference type="PROSITE" id="PS50213"/>
    </source>
</evidence>
<dbReference type="PANTHER" id="PTHR10900">
    <property type="entry name" value="PERIOSTIN-RELATED"/>
    <property type="match status" value="1"/>
</dbReference>
<evidence type="ECO:0000256" key="1">
    <source>
        <dbReference type="SAM" id="Coils"/>
    </source>
</evidence>
<dbReference type="STRING" id="262004.SAMN04489796_1011080"/>
<dbReference type="Gene3D" id="2.30.180.10">
    <property type="entry name" value="FAS1 domain"/>
    <property type="match status" value="1"/>
</dbReference>
<dbReference type="AlphaFoldDB" id="A0A1G7YMT9"/>
<dbReference type="SUPFAM" id="SSF82153">
    <property type="entry name" value="FAS1 domain"/>
    <property type="match status" value="1"/>
</dbReference>
<evidence type="ECO:0000313" key="3">
    <source>
        <dbReference type="EMBL" id="SDG97704.1"/>
    </source>
</evidence>
<name>A0A1G7YMT9_9FLAO</name>
<dbReference type="PROSITE" id="PS50213">
    <property type="entry name" value="FAS1"/>
    <property type="match status" value="1"/>
</dbReference>
<organism evidence="3 4">
    <name type="scientific">Winogradskyella thalassocola</name>
    <dbReference type="NCBI Taxonomy" id="262004"/>
    <lineage>
        <taxon>Bacteria</taxon>
        <taxon>Pseudomonadati</taxon>
        <taxon>Bacteroidota</taxon>
        <taxon>Flavobacteriia</taxon>
        <taxon>Flavobacteriales</taxon>
        <taxon>Flavobacteriaceae</taxon>
        <taxon>Winogradskyella</taxon>
    </lineage>
</organism>
<dbReference type="PROSITE" id="PS51257">
    <property type="entry name" value="PROKAR_LIPOPROTEIN"/>
    <property type="match status" value="1"/>
</dbReference>
<dbReference type="OrthoDB" id="9800666at2"/>
<feature type="coiled-coil region" evidence="1">
    <location>
        <begin position="23"/>
        <end position="65"/>
    </location>
</feature>
<gene>
    <name evidence="3" type="ORF">SAMN04489796_1011080</name>
</gene>
<dbReference type="InterPro" id="IPR036378">
    <property type="entry name" value="FAS1_dom_sf"/>
</dbReference>